<keyword evidence="3" id="KW-1185">Reference proteome</keyword>
<proteinExistence type="predicted"/>
<feature type="compositionally biased region" description="Low complexity" evidence="1">
    <location>
        <begin position="53"/>
        <end position="62"/>
    </location>
</feature>
<gene>
    <name evidence="2" type="ORF">ANANG_G00186840</name>
</gene>
<dbReference type="EMBL" id="JAFIRN010000010">
    <property type="protein sequence ID" value="KAG5840252.1"/>
    <property type="molecule type" value="Genomic_DNA"/>
</dbReference>
<comment type="caution">
    <text evidence="2">The sequence shown here is derived from an EMBL/GenBank/DDBJ whole genome shotgun (WGS) entry which is preliminary data.</text>
</comment>
<feature type="compositionally biased region" description="Basic and acidic residues" evidence="1">
    <location>
        <begin position="17"/>
        <end position="35"/>
    </location>
</feature>
<evidence type="ECO:0000313" key="2">
    <source>
        <dbReference type="EMBL" id="KAG5840252.1"/>
    </source>
</evidence>
<reference evidence="2" key="1">
    <citation type="submission" date="2021-01" db="EMBL/GenBank/DDBJ databases">
        <title>A chromosome-scale assembly of European eel, Anguilla anguilla.</title>
        <authorList>
            <person name="Henkel C."/>
            <person name="Jong-Raadsen S.A."/>
            <person name="Dufour S."/>
            <person name="Weltzien F.-A."/>
            <person name="Palstra A.P."/>
            <person name="Pelster B."/>
            <person name="Spaink H.P."/>
            <person name="Van Den Thillart G.E."/>
            <person name="Jansen H."/>
            <person name="Zahm M."/>
            <person name="Klopp C."/>
            <person name="Cedric C."/>
            <person name="Louis A."/>
            <person name="Berthelot C."/>
            <person name="Parey E."/>
            <person name="Roest Crollius H."/>
            <person name="Montfort J."/>
            <person name="Robinson-Rechavi M."/>
            <person name="Bucao C."/>
            <person name="Bouchez O."/>
            <person name="Gislard M."/>
            <person name="Lluch J."/>
            <person name="Milhes M."/>
            <person name="Lampietro C."/>
            <person name="Lopez Roques C."/>
            <person name="Donnadieu C."/>
            <person name="Braasch I."/>
            <person name="Desvignes T."/>
            <person name="Postlethwait J."/>
            <person name="Bobe J."/>
            <person name="Guiguen Y."/>
            <person name="Dirks R."/>
        </authorList>
    </citation>
    <scope>NUCLEOTIDE SEQUENCE</scope>
    <source>
        <strain evidence="2">Tag_6206</strain>
        <tissue evidence="2">Liver</tissue>
    </source>
</reference>
<dbReference type="Proteomes" id="UP001044222">
    <property type="component" value="Chromosome 10"/>
</dbReference>
<evidence type="ECO:0000256" key="1">
    <source>
        <dbReference type="SAM" id="MobiDB-lite"/>
    </source>
</evidence>
<accession>A0A9D3RUS1</accession>
<name>A0A9D3RUS1_ANGAN</name>
<protein>
    <submittedName>
        <fullName evidence="2">Uncharacterized protein</fullName>
    </submittedName>
</protein>
<feature type="region of interest" description="Disordered" evidence="1">
    <location>
        <begin position="1"/>
        <end position="71"/>
    </location>
</feature>
<organism evidence="2 3">
    <name type="scientific">Anguilla anguilla</name>
    <name type="common">European freshwater eel</name>
    <name type="synonym">Muraena anguilla</name>
    <dbReference type="NCBI Taxonomy" id="7936"/>
    <lineage>
        <taxon>Eukaryota</taxon>
        <taxon>Metazoa</taxon>
        <taxon>Chordata</taxon>
        <taxon>Craniata</taxon>
        <taxon>Vertebrata</taxon>
        <taxon>Euteleostomi</taxon>
        <taxon>Actinopterygii</taxon>
        <taxon>Neopterygii</taxon>
        <taxon>Teleostei</taxon>
        <taxon>Anguilliformes</taxon>
        <taxon>Anguillidae</taxon>
        <taxon>Anguilla</taxon>
    </lineage>
</organism>
<evidence type="ECO:0000313" key="3">
    <source>
        <dbReference type="Proteomes" id="UP001044222"/>
    </source>
</evidence>
<sequence>MLGYRGPYQDACSISRHHGDDLPPTRSLDLWEHAQKRAPSAETRRRSVPSPTPGLSPSSSSPGKRKAWSGS</sequence>
<dbReference type="AlphaFoldDB" id="A0A9D3RUS1"/>